<organism evidence="1 2">
    <name type="scientific">Microbacterium amylolyticum</name>
    <dbReference type="NCBI Taxonomy" id="936337"/>
    <lineage>
        <taxon>Bacteria</taxon>
        <taxon>Bacillati</taxon>
        <taxon>Actinomycetota</taxon>
        <taxon>Actinomycetes</taxon>
        <taxon>Micrococcales</taxon>
        <taxon>Microbacteriaceae</taxon>
        <taxon>Microbacterium</taxon>
    </lineage>
</organism>
<reference evidence="1 2" key="1">
    <citation type="submission" date="2021-03" db="EMBL/GenBank/DDBJ databases">
        <title>Sequencing the genomes of 1000 actinobacteria strains.</title>
        <authorList>
            <person name="Klenk H.-P."/>
        </authorList>
    </citation>
    <scope>NUCLEOTIDE SEQUENCE [LARGE SCALE GENOMIC DNA]</scope>
    <source>
        <strain evidence="1 2">DSM 24221</strain>
    </source>
</reference>
<dbReference type="RefSeq" id="WP_165131575.1">
    <property type="nucleotide sequence ID" value="NZ_CP049253.1"/>
</dbReference>
<protein>
    <submittedName>
        <fullName evidence="1">Uncharacterized protein</fullName>
    </submittedName>
</protein>
<dbReference type="Proteomes" id="UP001519362">
    <property type="component" value="Unassembled WGS sequence"/>
</dbReference>
<name>A0ABS4ZF36_9MICO</name>
<gene>
    <name evidence="1" type="ORF">JOF34_000483</name>
</gene>
<evidence type="ECO:0000313" key="1">
    <source>
        <dbReference type="EMBL" id="MBP2435897.1"/>
    </source>
</evidence>
<proteinExistence type="predicted"/>
<comment type="caution">
    <text evidence="1">The sequence shown here is derived from an EMBL/GenBank/DDBJ whole genome shotgun (WGS) entry which is preliminary data.</text>
</comment>
<sequence length="58" mass="6128">MTDYSDDLDAAAQPICPACGVTAYPEGGADVCREYGWRIEWPPATHPGDGDGIVDFPG</sequence>
<keyword evidence="2" id="KW-1185">Reference proteome</keyword>
<evidence type="ECO:0000313" key="2">
    <source>
        <dbReference type="Proteomes" id="UP001519362"/>
    </source>
</evidence>
<dbReference type="EMBL" id="JAGIOL010000001">
    <property type="protein sequence ID" value="MBP2435897.1"/>
    <property type="molecule type" value="Genomic_DNA"/>
</dbReference>
<accession>A0ABS4ZF36</accession>